<feature type="transmembrane region" description="Helical" evidence="2">
    <location>
        <begin position="380"/>
        <end position="397"/>
    </location>
</feature>
<evidence type="ECO:0000256" key="1">
    <source>
        <dbReference type="SAM" id="MobiDB-lite"/>
    </source>
</evidence>
<dbReference type="RefSeq" id="WP_220680880.1">
    <property type="nucleotide sequence ID" value="NZ_CP037968.1"/>
</dbReference>
<feature type="compositionally biased region" description="Low complexity" evidence="1">
    <location>
        <begin position="191"/>
        <end position="212"/>
    </location>
</feature>
<reference evidence="3" key="1">
    <citation type="journal article" date="2005" name="Int. J. Syst. Evol. Microbiol.">
        <title>Methanofollis formosanus sp. nov., isolated from a fish pond.</title>
        <authorList>
            <person name="Wu S.Y."/>
            <person name="Chen S.C."/>
            <person name="Lai M.C."/>
        </authorList>
    </citation>
    <scope>NUCLEOTIDE SEQUENCE</scope>
    <source>
        <strain evidence="3">ML15</strain>
    </source>
</reference>
<evidence type="ECO:0000313" key="4">
    <source>
        <dbReference type="Proteomes" id="UP000826709"/>
    </source>
</evidence>
<evidence type="ECO:0000313" key="3">
    <source>
        <dbReference type="EMBL" id="QYZ79573.1"/>
    </source>
</evidence>
<keyword evidence="4" id="KW-1185">Reference proteome</keyword>
<dbReference type="EMBL" id="CP037968">
    <property type="protein sequence ID" value="QYZ79573.1"/>
    <property type="molecule type" value="Genomic_DNA"/>
</dbReference>
<protein>
    <submittedName>
        <fullName evidence="3">Uncharacterized protein</fullName>
    </submittedName>
</protein>
<feature type="region of interest" description="Disordered" evidence="1">
    <location>
        <begin position="191"/>
        <end position="235"/>
    </location>
</feature>
<keyword evidence="2" id="KW-1133">Transmembrane helix</keyword>
<reference evidence="3" key="2">
    <citation type="submission" date="2019-03" db="EMBL/GenBank/DDBJ databases">
        <authorList>
            <person name="Chen S.-C."/>
            <person name="Wu S.-Y."/>
            <person name="Lai M.-C."/>
        </authorList>
    </citation>
    <scope>NUCLEOTIDE SEQUENCE</scope>
    <source>
        <strain evidence="3">ML15</strain>
    </source>
</reference>
<sequence>MEQPSTPGLLTVIIGLLILIAPLSAATVTITPDPINENDPITISITDLADDSTFMIQIEAAVPLDADGKFSLSTNNLQIPFALKDGRIAIHAENVNTTNLNARMGGRAVTIYGEGEDGVVNIKENTDIPQGLIQYLTLNGEGIAGAEAVTTSMDLSGKKTGPENSEMTFTVTGLNGGTVGVKIYVDGVLVPTTEPTTEPTTKPTTSSPGSSSNWEDSTATPTSTDTKPVTISSSDRGATLTFDERALSGARTGDLAIMVSNRAVPENWQAVAGPYAVLPSSASFEPEATLVLDLDKAGADRTASLTILAFIDGRWKAVPSRIDGSTISTAVSEAGEFAIVTPLSVQVTPAAPAGTTPATTTSVATTAPQTTATTPTQSPLAIWCALGALAVVLITGMKRR</sequence>
<organism evidence="3 4">
    <name type="scientific">Methanofollis formosanus</name>
    <dbReference type="NCBI Taxonomy" id="299308"/>
    <lineage>
        <taxon>Archaea</taxon>
        <taxon>Methanobacteriati</taxon>
        <taxon>Methanobacteriota</taxon>
        <taxon>Stenosarchaea group</taxon>
        <taxon>Methanomicrobia</taxon>
        <taxon>Methanomicrobiales</taxon>
        <taxon>Methanomicrobiaceae</taxon>
        <taxon>Methanofollis</taxon>
    </lineage>
</organism>
<dbReference type="KEGG" id="mfk:E2N92_09090"/>
<proteinExistence type="predicted"/>
<name>A0A8G1EG86_9EURY</name>
<feature type="region of interest" description="Disordered" evidence="1">
    <location>
        <begin position="351"/>
        <end position="374"/>
    </location>
</feature>
<gene>
    <name evidence="3" type="ORF">E2N92_09090</name>
</gene>
<keyword evidence="2" id="KW-0472">Membrane</keyword>
<dbReference type="OrthoDB" id="112144at2157"/>
<keyword evidence="2" id="KW-0812">Transmembrane</keyword>
<evidence type="ECO:0000256" key="2">
    <source>
        <dbReference type="SAM" id="Phobius"/>
    </source>
</evidence>
<dbReference type="AlphaFoldDB" id="A0A8G1EG86"/>
<accession>A0A8G1EG86</accession>
<dbReference type="Proteomes" id="UP000826709">
    <property type="component" value="Chromosome"/>
</dbReference>
<feature type="compositionally biased region" description="Polar residues" evidence="1">
    <location>
        <begin position="213"/>
        <end position="235"/>
    </location>
</feature>